<evidence type="ECO:0000313" key="2">
    <source>
        <dbReference type="EMBL" id="KAJ4964852.1"/>
    </source>
</evidence>
<proteinExistence type="predicted"/>
<feature type="compositionally biased region" description="Polar residues" evidence="1">
    <location>
        <begin position="95"/>
        <end position="104"/>
    </location>
</feature>
<sequence length="129" mass="14386">MLTLLRNVISLQQIHQDLPSDGLRWLGIQIPIRRSSKELQTVRQENEILAKESKRGSELGCSASSSSDQTFGLKCKRGRRTNIGDSHRHRKSSKDQSAMNTKEGSFNTTFSYSLLVGVAGSDPQAGRRR</sequence>
<comment type="caution">
    <text evidence="2">The sequence shown here is derived from an EMBL/GenBank/DDBJ whole genome shotgun (WGS) entry which is preliminary data.</text>
</comment>
<protein>
    <submittedName>
        <fullName evidence="2">Uncharacterized protein</fullName>
    </submittedName>
</protein>
<gene>
    <name evidence="2" type="ORF">NE237_016701</name>
</gene>
<accession>A0A9Q0HEC0</accession>
<evidence type="ECO:0000256" key="1">
    <source>
        <dbReference type="SAM" id="MobiDB-lite"/>
    </source>
</evidence>
<dbReference type="Proteomes" id="UP001141806">
    <property type="component" value="Unassembled WGS sequence"/>
</dbReference>
<evidence type="ECO:0000313" key="3">
    <source>
        <dbReference type="Proteomes" id="UP001141806"/>
    </source>
</evidence>
<organism evidence="2 3">
    <name type="scientific">Protea cynaroides</name>
    <dbReference type="NCBI Taxonomy" id="273540"/>
    <lineage>
        <taxon>Eukaryota</taxon>
        <taxon>Viridiplantae</taxon>
        <taxon>Streptophyta</taxon>
        <taxon>Embryophyta</taxon>
        <taxon>Tracheophyta</taxon>
        <taxon>Spermatophyta</taxon>
        <taxon>Magnoliopsida</taxon>
        <taxon>Proteales</taxon>
        <taxon>Proteaceae</taxon>
        <taxon>Protea</taxon>
    </lineage>
</organism>
<dbReference type="EMBL" id="JAMYWD010000007">
    <property type="protein sequence ID" value="KAJ4964852.1"/>
    <property type="molecule type" value="Genomic_DNA"/>
</dbReference>
<reference evidence="2" key="1">
    <citation type="journal article" date="2023" name="Plant J.">
        <title>The genome of the king protea, Protea cynaroides.</title>
        <authorList>
            <person name="Chang J."/>
            <person name="Duong T.A."/>
            <person name="Schoeman C."/>
            <person name="Ma X."/>
            <person name="Roodt D."/>
            <person name="Barker N."/>
            <person name="Li Z."/>
            <person name="Van de Peer Y."/>
            <person name="Mizrachi E."/>
        </authorList>
    </citation>
    <scope>NUCLEOTIDE SEQUENCE</scope>
    <source>
        <tissue evidence="2">Young leaves</tissue>
    </source>
</reference>
<feature type="region of interest" description="Disordered" evidence="1">
    <location>
        <begin position="53"/>
        <end position="104"/>
    </location>
</feature>
<name>A0A9Q0HEC0_9MAGN</name>
<dbReference type="AlphaFoldDB" id="A0A9Q0HEC0"/>
<keyword evidence="3" id="KW-1185">Reference proteome</keyword>